<reference evidence="3" key="1">
    <citation type="submission" date="2021-01" db="EMBL/GenBank/DDBJ databases">
        <authorList>
            <consortium name="Genoscope - CEA"/>
            <person name="William W."/>
        </authorList>
    </citation>
    <scope>NUCLEOTIDE SEQUENCE</scope>
</reference>
<dbReference type="Pfam" id="PF12234">
    <property type="entry name" value="Rav1p_C"/>
    <property type="match status" value="1"/>
</dbReference>
<evidence type="ECO:0000313" key="3">
    <source>
        <dbReference type="EMBL" id="CAD8078220.1"/>
    </source>
</evidence>
<keyword evidence="4" id="KW-1185">Reference proteome</keyword>
<name>A0A8S1MCN0_9CILI</name>
<protein>
    <recommendedName>
        <fullName evidence="2">RAVE complex protein Rav1 C-terminal domain-containing protein</fullName>
    </recommendedName>
</protein>
<proteinExistence type="predicted"/>
<dbReference type="EMBL" id="CAJJDN010000037">
    <property type="protein sequence ID" value="CAD8078220.1"/>
    <property type="molecule type" value="Genomic_DNA"/>
</dbReference>
<dbReference type="InterPro" id="IPR022033">
    <property type="entry name" value="Rav1p_C"/>
</dbReference>
<feature type="domain" description="RAVE complex protein Rav1 C-terminal" evidence="2">
    <location>
        <begin position="749"/>
        <end position="1146"/>
    </location>
</feature>
<comment type="caution">
    <text evidence="3">The sequence shown here is derived from an EMBL/GenBank/DDBJ whole genome shotgun (WGS) entry which is preliminary data.</text>
</comment>
<dbReference type="GO" id="GO:0043291">
    <property type="term" value="C:RAVE complex"/>
    <property type="evidence" value="ECO:0007669"/>
    <property type="project" value="TreeGrafter"/>
</dbReference>
<feature type="region of interest" description="Disordered" evidence="1">
    <location>
        <begin position="1475"/>
        <end position="1494"/>
    </location>
</feature>
<sequence length="2040" mass="239582">MYQILKCVSHFQNECILTYSKEKLIIYTKEILQHMQTFRNYMSDIVAVATSSKGVFVVFCERELIAYKPLLNGWEQGYSKNCTNPIRDAFFSFDDEHIIGCSQNKLHIWKATHKQNRLLGQLDQYELIDLTEIYTLELEYSIANVKFSPDVRYFTTLYENIVIVWDFNAIKEVQEGVLSQQQRVKLEHQDEVISYKFRGTLRIAPSPFPTPNTIITLTKTNQLTVWQEMIQCKNFCKLHTMHFDQISSFCFIYLKGQTPYPWKNIYLESDQFGVQDTEQSSVDYLLLHQESELSVVKLDLLRNYSLEESVKIIKKTKSDIFKQIKKILLVDQIEGQKIEIIGFDRLWNLIKICVNLKDDSRQVFQCDKFLFQNIVHFSICKNQVAIINDWNYLCLQSLKLNGVISQEYYISDGTSKIWKVNSNLQKYQFMYITKDKVKENDVILLTSSNVQQCLAFIIQQNELVEVHLNLFNHLSNDYRDKITDLRKINYEIDELQLLVIAAQKIALIQIQFEIYGHGQMDFQVQELKTWKLEFVFERLQILQSPEFSFISINGKSLKVFNEQMQQIVQISKNYNIKEVGQLRGNQPIYFVMSHQNEIDFHSSSGEFLVRFNLQSFLVRVDKALYDVSKVILQVVPLTNFAFILQTDNYLTAFAIQFDKNDQTYKLSSIKQKYLNNREGIYCKRLSKYSKPQNYKFFTVKDCLIVKTGRKVKVLGNSLIRCLADKFWMPCTLSYKLINKQNNVQLQDYDFLSELIQLGKLQLVQFILRLICLKFKHHGALGNHFMVPYKNLLDLYQMMSEPEPLWVDAIKIYETKKLQDKDSYDYNLSPVDVLKKIAQEYPLKINIILDYLRYYEDNQRSLDFYAAMFMFHVHIFRNQPTHKRNRVLSSKEVVWALHSLQKETLWQECIASSDDLSWNLIKRYAAVLWMDLSFIKQRLEEIALNIYKQSKDPFQSLLYFIVLGKKSVITTLFKKEINSGKEYKSTYEFLQQDFNQPRWKSAASKNAYALVSKKRYQDAAAFFLIGGHLNDAVNVMARYMEDIQLAYLTTKIYEPQGGPVGEQLIQDYFIKSGEEMNDIWLMHIGFYLLGKHVDSVNVLLREPEHHILEYDNFGKAVCISWPSTFTPQLSYYHPSAILLVEKLKDNINVKREIQQSIDANKKKSKKAEDDIFSQFYESEESEEEEVVEQVPIKKINENQEFIKQQAVEYYYNIQMPQLGMIFAQDLNQETEQSEQLIELQIEMYIVQAIEDQEHFTNYVQLMQKLDDLANFTNHNKTKLYDIALKKLRQLKSPSRLLTFAIHYDQTGLDEFISFCQETQSLLYRICFDYPLSEKSQEYYLTFVQSLYEIDVGLKLFQQSQYYQKKFDNKRKLNIIKLLALFMTLILALELKLWENAFEQLRKLETFCNTVNKQNVQDCGYENLRDDFCELVKSVIKNKRLYSNKGFKAYRNVDVLQDAYPEDLYNVSEQDYLLKNKPAAPEQEQQRSDSLEDKQNLDISQEKTIEEEENIQNQFIYFTFQSLIVKYFLGISKSYFKQEKLNISTTTYSNIFAMAEQYVITRNDMVINLLKNLSDFSQEQNFIEDLRMVQKESSFAKSQYFKQLERIFNQNHFFQIGTKIGLDQYLEEISICRIKQAFKYPISNYDEQSIITFKNKIFKQGVEVFKIKTDQIKSICINNANPIEGFVLYGKFVKHMKLQNTLQHKNRSLDGYNLVEEETIDEVIRTETSQTNKPYIVKLCSSALGIQIGQDKEKEQYLKSRANSYEEYKDFTEKDFMEKFQNCSSKQIPEEDLQCLTSHPHLPLFLQGGKGMVNVMTFKSSSQVVAEFNTQQRDYIDFLKFNNSGELFIGHDVNNSAYIWKLNRVNKLNTPLFLLNNKVRPTTDLTFINEGTVFASIYSSTSKPHFGLYDMLLPSNRNIVAQENFNGTDILFSTPLNSILIGNQKKGTVNFLDIRKNQIYKTLELPFTEIKFMKLNQYQTSLICACNDGQIKIINLETLSTIVDYKPFRQDKKQQIMALTQTENATYAASSDGVISLVYLNA</sequence>
<dbReference type="OrthoDB" id="289397at2759"/>
<dbReference type="PANTHER" id="PTHR13950:SF9">
    <property type="entry name" value="RABCONNECTIN-3A"/>
    <property type="match status" value="1"/>
</dbReference>
<accession>A0A8S1MCN0</accession>
<dbReference type="Proteomes" id="UP000692954">
    <property type="component" value="Unassembled WGS sequence"/>
</dbReference>
<dbReference type="FunFam" id="2.130.10.10:FF:002680">
    <property type="entry name" value="Uncharacterized protein"/>
    <property type="match status" value="1"/>
</dbReference>
<dbReference type="PANTHER" id="PTHR13950">
    <property type="entry name" value="RABCONNECTIN-RELATED"/>
    <property type="match status" value="1"/>
</dbReference>
<feature type="compositionally biased region" description="Basic and acidic residues" evidence="1">
    <location>
        <begin position="1482"/>
        <end position="1494"/>
    </location>
</feature>
<gene>
    <name evidence="3" type="ORF">PSON_ATCC_30995.1.T0370173</name>
</gene>
<evidence type="ECO:0000256" key="1">
    <source>
        <dbReference type="SAM" id="MobiDB-lite"/>
    </source>
</evidence>
<dbReference type="GO" id="GO:0007035">
    <property type="term" value="P:vacuolar acidification"/>
    <property type="evidence" value="ECO:0007669"/>
    <property type="project" value="TreeGrafter"/>
</dbReference>
<evidence type="ECO:0000313" key="4">
    <source>
        <dbReference type="Proteomes" id="UP000692954"/>
    </source>
</evidence>
<organism evidence="3 4">
    <name type="scientific">Paramecium sonneborni</name>
    <dbReference type="NCBI Taxonomy" id="65129"/>
    <lineage>
        <taxon>Eukaryota</taxon>
        <taxon>Sar</taxon>
        <taxon>Alveolata</taxon>
        <taxon>Ciliophora</taxon>
        <taxon>Intramacronucleata</taxon>
        <taxon>Oligohymenophorea</taxon>
        <taxon>Peniculida</taxon>
        <taxon>Parameciidae</taxon>
        <taxon>Paramecium</taxon>
    </lineage>
</organism>
<evidence type="ECO:0000259" key="2">
    <source>
        <dbReference type="Pfam" id="PF12234"/>
    </source>
</evidence>
<dbReference type="InterPro" id="IPR052208">
    <property type="entry name" value="DmX-like/RAVE_component"/>
</dbReference>